<dbReference type="InterPro" id="IPR036877">
    <property type="entry name" value="SUI1_dom_sf"/>
</dbReference>
<dbReference type="PROSITE" id="PS50296">
    <property type="entry name" value="SUI1"/>
    <property type="match status" value="1"/>
</dbReference>
<keyword evidence="3" id="KW-0396">Initiation factor</keyword>
<gene>
    <name evidence="12" type="ORF">E2562_016792</name>
</gene>
<dbReference type="FunFam" id="3.30.780.10:FF:000001">
    <property type="entry name" value="Eukaryotic translation initiation factor SUI1"/>
    <property type="match status" value="1"/>
</dbReference>
<keyword evidence="4" id="KW-0810">Translation regulation</keyword>
<evidence type="ECO:0000256" key="7">
    <source>
        <dbReference type="ARBA" id="ARBA00070288"/>
    </source>
</evidence>
<dbReference type="InterPro" id="IPR023342">
    <property type="entry name" value="APO_dom"/>
</dbReference>
<feature type="compositionally biased region" description="Polar residues" evidence="10">
    <location>
        <begin position="185"/>
        <end position="202"/>
    </location>
</feature>
<evidence type="ECO:0000256" key="2">
    <source>
        <dbReference type="ARBA" id="ARBA00005422"/>
    </source>
</evidence>
<keyword evidence="5" id="KW-0648">Protein biosynthesis</keyword>
<evidence type="ECO:0000256" key="9">
    <source>
        <dbReference type="ARBA" id="ARBA00083220"/>
    </source>
</evidence>
<accession>A0A6G1BXU9</accession>
<evidence type="ECO:0000256" key="5">
    <source>
        <dbReference type="ARBA" id="ARBA00022917"/>
    </source>
</evidence>
<reference evidence="12 13" key="1">
    <citation type="submission" date="2019-11" db="EMBL/GenBank/DDBJ databases">
        <title>Whole genome sequence of Oryza granulata.</title>
        <authorList>
            <person name="Li W."/>
        </authorList>
    </citation>
    <scope>NUCLEOTIDE SEQUENCE [LARGE SCALE GENOMIC DNA]</scope>
    <source>
        <strain evidence="13">cv. Menghai</strain>
        <tissue evidence="12">Leaf</tissue>
    </source>
</reference>
<dbReference type="SUPFAM" id="SSF55159">
    <property type="entry name" value="eIF1-like"/>
    <property type="match status" value="1"/>
</dbReference>
<dbReference type="GO" id="GO:0003743">
    <property type="term" value="F:translation initiation factor activity"/>
    <property type="evidence" value="ECO:0007669"/>
    <property type="project" value="UniProtKB-KW"/>
</dbReference>
<comment type="similarity">
    <text evidence="2">Belongs to the SUI1 family.</text>
</comment>
<dbReference type="Pfam" id="PF05634">
    <property type="entry name" value="APO_RNA-bind"/>
    <property type="match status" value="1"/>
</dbReference>
<evidence type="ECO:0000313" key="13">
    <source>
        <dbReference type="Proteomes" id="UP000479710"/>
    </source>
</evidence>
<proteinExistence type="inferred from homology"/>
<feature type="domain" description="SUI1" evidence="11">
    <location>
        <begin position="287"/>
        <end position="357"/>
    </location>
</feature>
<dbReference type="EMBL" id="SPHZ02000011">
    <property type="protein sequence ID" value="KAF0892484.1"/>
    <property type="molecule type" value="Genomic_DNA"/>
</dbReference>
<comment type="function">
    <text evidence="1">Probably involved in translation.</text>
</comment>
<dbReference type="NCBIfam" id="TIGR01160">
    <property type="entry name" value="SUI1_MOF2"/>
    <property type="match status" value="1"/>
</dbReference>
<feature type="compositionally biased region" description="Polar residues" evidence="10">
    <location>
        <begin position="229"/>
        <end position="240"/>
    </location>
</feature>
<feature type="region of interest" description="Disordered" evidence="10">
    <location>
        <begin position="175"/>
        <end position="269"/>
    </location>
</feature>
<name>A0A6G1BXU9_9ORYZ</name>
<evidence type="ECO:0000256" key="1">
    <source>
        <dbReference type="ARBA" id="ARBA00003130"/>
    </source>
</evidence>
<evidence type="ECO:0000256" key="8">
    <source>
        <dbReference type="ARBA" id="ARBA00075362"/>
    </source>
</evidence>
<sequence length="369" mass="40858">MCAVMALKRREVGSYICSALYGSVMNQRLYSSRVDWKQLRPMILKRIRNRAKDYPINRMIPVAEEVVKAREIVTRGVSRLLQVVPVHSCKCCNRHDFLGFQSSSCVCNFATSCRRRTRIETVRTKFGRGVRQGFYSRSGTVDASLDGRDRATLNNFSDADSPHDVDTARAFSLINPREGAPNRIMQKSNAKQTKSPAISSATIPRAQKPTAVVSSPSKLESKKGAKVSPQASALWTAASSSDEEDEGPVAVVPRAAPPPASKGNSATFDPFADAQEEDAAAVSSDYVHIRVQQRNGRKTLTTVQGLSDAYNYAKVLRDFKRVLCCNGTVVEDKELGKIIQLQGDHRNNVFEFLSKTCMLHKENIKVHGF</sequence>
<dbReference type="AlphaFoldDB" id="A0A6G1BXU9"/>
<dbReference type="Pfam" id="PF01253">
    <property type="entry name" value="SUI1"/>
    <property type="match status" value="1"/>
</dbReference>
<dbReference type="OrthoDB" id="10248435at2759"/>
<comment type="caution">
    <text evidence="12">The sequence shown here is derived from an EMBL/GenBank/DDBJ whole genome shotgun (WGS) entry which is preliminary data.</text>
</comment>
<evidence type="ECO:0000256" key="3">
    <source>
        <dbReference type="ARBA" id="ARBA00022540"/>
    </source>
</evidence>
<evidence type="ECO:0000256" key="6">
    <source>
        <dbReference type="ARBA" id="ARBA00031826"/>
    </source>
</evidence>
<keyword evidence="13" id="KW-1185">Reference proteome</keyword>
<dbReference type="CDD" id="cd11566">
    <property type="entry name" value="eIF1_SUI1"/>
    <property type="match status" value="1"/>
</dbReference>
<dbReference type="InterPro" id="IPR005874">
    <property type="entry name" value="SUI1_euk"/>
</dbReference>
<dbReference type="InterPro" id="IPR001950">
    <property type="entry name" value="SUI1"/>
</dbReference>
<evidence type="ECO:0000259" key="11">
    <source>
        <dbReference type="PROSITE" id="PS50296"/>
    </source>
</evidence>
<evidence type="ECO:0000313" key="12">
    <source>
        <dbReference type="EMBL" id="KAF0892484.1"/>
    </source>
</evidence>
<dbReference type="GO" id="GO:0006417">
    <property type="term" value="P:regulation of translation"/>
    <property type="evidence" value="ECO:0007669"/>
    <property type="project" value="UniProtKB-KW"/>
</dbReference>
<organism evidence="12 13">
    <name type="scientific">Oryza meyeriana var. granulata</name>
    <dbReference type="NCBI Taxonomy" id="110450"/>
    <lineage>
        <taxon>Eukaryota</taxon>
        <taxon>Viridiplantae</taxon>
        <taxon>Streptophyta</taxon>
        <taxon>Embryophyta</taxon>
        <taxon>Tracheophyta</taxon>
        <taxon>Spermatophyta</taxon>
        <taxon>Magnoliopsida</taxon>
        <taxon>Liliopsida</taxon>
        <taxon>Poales</taxon>
        <taxon>Poaceae</taxon>
        <taxon>BOP clade</taxon>
        <taxon>Oryzoideae</taxon>
        <taxon>Oryzeae</taxon>
        <taxon>Oryzinae</taxon>
        <taxon>Oryza</taxon>
        <taxon>Oryza meyeriana</taxon>
    </lineage>
</organism>
<dbReference type="Proteomes" id="UP000479710">
    <property type="component" value="Unassembled WGS sequence"/>
</dbReference>
<dbReference type="GO" id="GO:0003729">
    <property type="term" value="F:mRNA binding"/>
    <property type="evidence" value="ECO:0007669"/>
    <property type="project" value="UniProtKB-ARBA"/>
</dbReference>
<dbReference type="Gene3D" id="3.30.780.10">
    <property type="entry name" value="SUI1-like domain"/>
    <property type="match status" value="1"/>
</dbReference>
<dbReference type="PANTHER" id="PTHR10388">
    <property type="entry name" value="EUKARYOTIC TRANSLATION INITIATION FACTOR SUI1"/>
    <property type="match status" value="1"/>
</dbReference>
<evidence type="ECO:0000256" key="10">
    <source>
        <dbReference type="SAM" id="MobiDB-lite"/>
    </source>
</evidence>
<evidence type="ECO:0000256" key="4">
    <source>
        <dbReference type="ARBA" id="ARBA00022845"/>
    </source>
</evidence>
<protein>
    <recommendedName>
        <fullName evidence="7">Protein translation factor SUI1 homolog</fullName>
    </recommendedName>
    <alternativeName>
        <fullName evidence="8">Protein GOS2</fullName>
    </alternativeName>
    <alternativeName>
        <fullName evidence="9">Protein eIF1</fullName>
    </alternativeName>
    <alternativeName>
        <fullName evidence="6">Translation initiation factor 1</fullName>
    </alternativeName>
</protein>